<organism evidence="1 2">
    <name type="scientific">Streptomyces citrinus</name>
    <dbReference type="NCBI Taxonomy" id="3118173"/>
    <lineage>
        <taxon>Bacteria</taxon>
        <taxon>Bacillati</taxon>
        <taxon>Actinomycetota</taxon>
        <taxon>Actinomycetes</taxon>
        <taxon>Kitasatosporales</taxon>
        <taxon>Streptomycetaceae</taxon>
        <taxon>Streptomyces</taxon>
    </lineage>
</organism>
<keyword evidence="2" id="KW-1185">Reference proteome</keyword>
<name>A0ACD5A4E9_9ACTN</name>
<protein>
    <submittedName>
        <fullName evidence="1">Uncharacterized protein</fullName>
    </submittedName>
</protein>
<proteinExistence type="predicted"/>
<gene>
    <name evidence="1" type="ORF">V2W30_00425</name>
</gene>
<accession>A0ACD5A4E9</accession>
<dbReference type="Proteomes" id="UP001432251">
    <property type="component" value="Chromosome"/>
</dbReference>
<sequence length="94" mass="10349">MPAIPTPRHTEGHVTYLTEDGTLLTGDSPGWDPCRHDLSAEPSVCWYSGPTQVRSLQRLDSFDFTRVVPTHGTVGPTLEPGDVRRRLQTPVAPL</sequence>
<reference evidence="1" key="1">
    <citation type="journal article" date="2025" name="Int. J. Syst. Evol. Microbiol.">
        <title>Streptomyces citrinus sp. nov., with yellow diffusible pigment.</title>
        <authorList>
            <person name="He Y."/>
            <person name="Yang E."/>
            <person name="Xu J."/>
            <person name="Sun Y."/>
            <person name="Sun L."/>
        </authorList>
    </citation>
    <scope>NUCLEOTIDE SEQUENCE</scope>
    <source>
        <strain evidence="1">Q6</strain>
    </source>
</reference>
<evidence type="ECO:0000313" key="1">
    <source>
        <dbReference type="EMBL" id="WWQ61987.1"/>
    </source>
</evidence>
<dbReference type="EMBL" id="CP146022">
    <property type="protein sequence ID" value="WWQ61987.1"/>
    <property type="molecule type" value="Genomic_DNA"/>
</dbReference>
<evidence type="ECO:0000313" key="2">
    <source>
        <dbReference type="Proteomes" id="UP001432251"/>
    </source>
</evidence>